<dbReference type="EMBL" id="WSZK01000007">
    <property type="protein sequence ID" value="MWG33427.1"/>
    <property type="molecule type" value="Genomic_DNA"/>
</dbReference>
<keyword evidence="5" id="KW-1185">Reference proteome</keyword>
<dbReference type="CDD" id="cd00408">
    <property type="entry name" value="DHDPS-like"/>
    <property type="match status" value="1"/>
</dbReference>
<proteinExistence type="predicted"/>
<evidence type="ECO:0000256" key="2">
    <source>
        <dbReference type="PIRSR" id="PIRSR001365-1"/>
    </source>
</evidence>
<feature type="binding site" evidence="3">
    <location>
        <position position="212"/>
    </location>
    <ligand>
        <name>pyruvate</name>
        <dbReference type="ChEBI" id="CHEBI:15361"/>
    </ligand>
</feature>
<accession>A0A6B0GHM7</accession>
<dbReference type="SUPFAM" id="SSF51569">
    <property type="entry name" value="Aldolase"/>
    <property type="match status" value="1"/>
</dbReference>
<evidence type="ECO:0000256" key="3">
    <source>
        <dbReference type="PIRSR" id="PIRSR001365-2"/>
    </source>
</evidence>
<keyword evidence="1" id="KW-0456">Lyase</keyword>
<dbReference type="PANTHER" id="PTHR12128">
    <property type="entry name" value="DIHYDRODIPICOLINATE SYNTHASE"/>
    <property type="match status" value="1"/>
</dbReference>
<dbReference type="GO" id="GO:0008675">
    <property type="term" value="F:2-dehydro-3-deoxy-phosphogluconate aldolase activity"/>
    <property type="evidence" value="ECO:0007669"/>
    <property type="project" value="UniProtKB-ARBA"/>
</dbReference>
<comment type="caution">
    <text evidence="4">The sequence shown here is derived from an EMBL/GenBank/DDBJ whole genome shotgun (WGS) entry which is preliminary data.</text>
</comment>
<dbReference type="GO" id="GO:0008840">
    <property type="term" value="F:4-hydroxy-tetrahydrodipicolinate synthase activity"/>
    <property type="evidence" value="ECO:0007669"/>
    <property type="project" value="TreeGrafter"/>
</dbReference>
<dbReference type="InterPro" id="IPR013785">
    <property type="entry name" value="Aldolase_TIM"/>
</dbReference>
<evidence type="ECO:0000313" key="5">
    <source>
        <dbReference type="Proteomes" id="UP000451471"/>
    </source>
</evidence>
<evidence type="ECO:0008006" key="6">
    <source>
        <dbReference type="Google" id="ProtNLM"/>
    </source>
</evidence>
<dbReference type="RefSeq" id="WP_158203159.1">
    <property type="nucleotide sequence ID" value="NZ_WSZK01000007.1"/>
</dbReference>
<dbReference type="PRINTS" id="PR00146">
    <property type="entry name" value="DHPICSNTHASE"/>
</dbReference>
<organism evidence="4 5">
    <name type="scientific">Halomarina oriensis</name>
    <dbReference type="NCBI Taxonomy" id="671145"/>
    <lineage>
        <taxon>Archaea</taxon>
        <taxon>Methanobacteriati</taxon>
        <taxon>Methanobacteriota</taxon>
        <taxon>Stenosarchaea group</taxon>
        <taxon>Halobacteria</taxon>
        <taxon>Halobacteriales</taxon>
        <taxon>Natronomonadaceae</taxon>
        <taxon>Halomarina</taxon>
    </lineage>
</organism>
<gene>
    <name evidence="4" type="ORF">GQS65_02800</name>
</gene>
<dbReference type="OrthoDB" id="350860at2157"/>
<dbReference type="PIRSF" id="PIRSF001365">
    <property type="entry name" value="DHDPS"/>
    <property type="match status" value="1"/>
</dbReference>
<protein>
    <recommendedName>
        <fullName evidence="6">Dihydrodipicolinate synthase family protein</fullName>
    </recommendedName>
</protein>
<sequence>MTVHFERKPLEGIHALSPLCLDENYDIDHDGIRSNVEWLEDQGVHSVIQFATMGQSMAPSEAEFDAVTDTVVDAADDIACVVGASAQNQQEAIRRATYAEAAGADGTMIELPYMIPLQQEWVGDFYRDVDDALNGDIGVIVYNYPPATGVDITPETWREELVDIPSVKAVKDSNYSTPHYDRILGLSDRINVISSYDCPFWHDSQLGGKGFIGILTWAAPQTMLRFYRECRDGNHHDDWTMRVNRTLAQVWGDVSSLPGRPIVSNSPAILHALAEVSGRPAGEVRPPYRRLDDEAQTALVEAVEPLREIERDLV</sequence>
<dbReference type="Pfam" id="PF00701">
    <property type="entry name" value="DHDPS"/>
    <property type="match status" value="1"/>
</dbReference>
<feature type="active site" description="Proton donor/acceptor" evidence="2">
    <location>
        <position position="142"/>
    </location>
</feature>
<dbReference type="AlphaFoldDB" id="A0A6B0GHM7"/>
<evidence type="ECO:0000256" key="1">
    <source>
        <dbReference type="ARBA" id="ARBA00023239"/>
    </source>
</evidence>
<dbReference type="Gene3D" id="3.20.20.70">
    <property type="entry name" value="Aldolase class I"/>
    <property type="match status" value="1"/>
</dbReference>
<dbReference type="InterPro" id="IPR002220">
    <property type="entry name" value="DapA-like"/>
</dbReference>
<evidence type="ECO:0000313" key="4">
    <source>
        <dbReference type="EMBL" id="MWG33427.1"/>
    </source>
</evidence>
<dbReference type="Proteomes" id="UP000451471">
    <property type="component" value="Unassembled WGS sequence"/>
</dbReference>
<dbReference type="SMART" id="SM01130">
    <property type="entry name" value="DHDPS"/>
    <property type="match status" value="1"/>
</dbReference>
<feature type="active site" description="Schiff-base intermediate with substrate" evidence="2">
    <location>
        <position position="171"/>
    </location>
</feature>
<reference evidence="4 5" key="1">
    <citation type="submission" date="2019-12" db="EMBL/GenBank/DDBJ databases">
        <title>Halocatena pleomorpha gen. nov. sp. nov., an extremely halophilic archaeon of family Halobacteriaceae isolated from saltpan soil.</title>
        <authorList>
            <person name="Pal Y."/>
            <person name="Verma A."/>
            <person name="Krishnamurthi S."/>
            <person name="Kumar P."/>
        </authorList>
    </citation>
    <scope>NUCLEOTIDE SEQUENCE [LARGE SCALE GENOMIC DNA]</scope>
    <source>
        <strain evidence="4 5">JCM 16495</strain>
    </source>
</reference>
<dbReference type="PANTHER" id="PTHR12128:SF66">
    <property type="entry name" value="4-HYDROXY-2-OXOGLUTARATE ALDOLASE, MITOCHONDRIAL"/>
    <property type="match status" value="1"/>
</dbReference>
<name>A0A6B0GHM7_9EURY</name>